<dbReference type="EMBL" id="AP023086">
    <property type="protein sequence ID" value="BCD98635.1"/>
    <property type="molecule type" value="Genomic_DNA"/>
</dbReference>
<dbReference type="SMART" id="SM00342">
    <property type="entry name" value="HTH_ARAC"/>
    <property type="match status" value="1"/>
</dbReference>
<feature type="transmembrane region" description="Helical" evidence="4">
    <location>
        <begin position="221"/>
        <end position="241"/>
    </location>
</feature>
<organism evidence="6 7">
    <name type="scientific">Marinagarivorans cellulosilyticus</name>
    <dbReference type="NCBI Taxonomy" id="2721545"/>
    <lineage>
        <taxon>Bacteria</taxon>
        <taxon>Pseudomonadati</taxon>
        <taxon>Pseudomonadota</taxon>
        <taxon>Gammaproteobacteria</taxon>
        <taxon>Cellvibrionales</taxon>
        <taxon>Cellvibrionaceae</taxon>
        <taxon>Marinagarivorans</taxon>
    </lineage>
</organism>
<dbReference type="Gene3D" id="1.10.10.60">
    <property type="entry name" value="Homeodomain-like"/>
    <property type="match status" value="2"/>
</dbReference>
<sequence>MYKFYKTALYSGVALFAISLVGLCVGYKASYISAKLNVGSDSDIPWSPITEQIDAAQGSVLQLKPNSEFIEYESYLPATQEFPYTAYTFKFGNDGNTDSAIDLTPYDSIDFNITCTPQNVLLFNVFTHDPEITLPQQNPTQRVNSTFFSCDASWQLIKIRLASLVTPVWWFNEYRLELSKQAYDLTRAYRFSIVNSLQSPRDTQLDIKIKDVRLSGRKRQYFYFTLAATALLWLVFAFWVIKRYVYFLTLDLREKVKKDRQIIAYKELTINPQKNKEVSDVLRFMATEYASPEISLDMACGKLGINRTKINEILKTELSLTFNTYLNKLRITEAARLLTKNKSATIAEIAYSVGYNNVSYFSKLFKAEYGCTPKTFKQLYD</sequence>
<dbReference type="SUPFAM" id="SSF46689">
    <property type="entry name" value="Homeodomain-like"/>
    <property type="match status" value="1"/>
</dbReference>
<keyword evidence="4" id="KW-0472">Membrane</keyword>
<dbReference type="PRINTS" id="PR00032">
    <property type="entry name" value="HTHARAC"/>
</dbReference>
<proteinExistence type="predicted"/>
<dbReference type="PROSITE" id="PS01124">
    <property type="entry name" value="HTH_ARAC_FAMILY_2"/>
    <property type="match status" value="1"/>
</dbReference>
<dbReference type="RefSeq" id="WP_236983128.1">
    <property type="nucleotide sequence ID" value="NZ_AP023086.1"/>
</dbReference>
<dbReference type="KEGG" id="marq:MARGE09_P2836"/>
<gene>
    <name evidence="6" type="ORF">MARGE09_P2836</name>
</gene>
<evidence type="ECO:0000313" key="6">
    <source>
        <dbReference type="EMBL" id="BCD98635.1"/>
    </source>
</evidence>
<dbReference type="PANTHER" id="PTHR43280:SF27">
    <property type="entry name" value="TRANSCRIPTIONAL REGULATOR MTLR"/>
    <property type="match status" value="1"/>
</dbReference>
<evidence type="ECO:0000256" key="1">
    <source>
        <dbReference type="ARBA" id="ARBA00023015"/>
    </source>
</evidence>
<protein>
    <recommendedName>
        <fullName evidence="5">HTH araC/xylS-type domain-containing protein</fullName>
    </recommendedName>
</protein>
<dbReference type="PROSITE" id="PS00041">
    <property type="entry name" value="HTH_ARAC_FAMILY_1"/>
    <property type="match status" value="1"/>
</dbReference>
<keyword evidence="2" id="KW-0238">DNA-binding</keyword>
<evidence type="ECO:0000313" key="7">
    <source>
        <dbReference type="Proteomes" id="UP001320119"/>
    </source>
</evidence>
<reference evidence="6 7" key="1">
    <citation type="journal article" date="2022" name="IScience">
        <title>An ultrasensitive nanofiber-based assay for enzymatic hydrolysis and deep-sea microbial degradation of cellulose.</title>
        <authorList>
            <person name="Tsudome M."/>
            <person name="Tachioka M."/>
            <person name="Miyazaki M."/>
            <person name="Uchimura K."/>
            <person name="Tsuda M."/>
            <person name="Takaki Y."/>
            <person name="Deguchi S."/>
        </authorList>
    </citation>
    <scope>NUCLEOTIDE SEQUENCE [LARGE SCALE GENOMIC DNA]</scope>
    <source>
        <strain evidence="6 7">GE09</strain>
    </source>
</reference>
<evidence type="ECO:0000256" key="3">
    <source>
        <dbReference type="ARBA" id="ARBA00023163"/>
    </source>
</evidence>
<name>A0AAN1WJ97_9GAMM</name>
<dbReference type="Pfam" id="PF12833">
    <property type="entry name" value="HTH_18"/>
    <property type="match status" value="1"/>
</dbReference>
<evidence type="ECO:0000256" key="4">
    <source>
        <dbReference type="SAM" id="Phobius"/>
    </source>
</evidence>
<dbReference type="Proteomes" id="UP001320119">
    <property type="component" value="Chromosome"/>
</dbReference>
<feature type="domain" description="HTH araC/xylS-type" evidence="5">
    <location>
        <begin position="279"/>
        <end position="379"/>
    </location>
</feature>
<accession>A0AAN1WJ97</accession>
<dbReference type="InterPro" id="IPR018062">
    <property type="entry name" value="HTH_AraC-typ_CS"/>
</dbReference>
<dbReference type="InterPro" id="IPR018060">
    <property type="entry name" value="HTH_AraC"/>
</dbReference>
<evidence type="ECO:0000256" key="2">
    <source>
        <dbReference type="ARBA" id="ARBA00023125"/>
    </source>
</evidence>
<keyword evidence="4" id="KW-1133">Transmembrane helix</keyword>
<dbReference type="GO" id="GO:0043565">
    <property type="term" value="F:sequence-specific DNA binding"/>
    <property type="evidence" value="ECO:0007669"/>
    <property type="project" value="InterPro"/>
</dbReference>
<keyword evidence="3" id="KW-0804">Transcription</keyword>
<evidence type="ECO:0000259" key="5">
    <source>
        <dbReference type="PROSITE" id="PS01124"/>
    </source>
</evidence>
<dbReference type="AlphaFoldDB" id="A0AAN1WJ97"/>
<dbReference type="InterPro" id="IPR009057">
    <property type="entry name" value="Homeodomain-like_sf"/>
</dbReference>
<dbReference type="GO" id="GO:0003700">
    <property type="term" value="F:DNA-binding transcription factor activity"/>
    <property type="evidence" value="ECO:0007669"/>
    <property type="project" value="InterPro"/>
</dbReference>
<keyword evidence="1" id="KW-0805">Transcription regulation</keyword>
<dbReference type="InterPro" id="IPR020449">
    <property type="entry name" value="Tscrpt_reg_AraC-type_HTH"/>
</dbReference>
<keyword evidence="7" id="KW-1185">Reference proteome</keyword>
<keyword evidence="4" id="KW-0812">Transmembrane</keyword>
<dbReference type="PANTHER" id="PTHR43280">
    <property type="entry name" value="ARAC-FAMILY TRANSCRIPTIONAL REGULATOR"/>
    <property type="match status" value="1"/>
</dbReference>